<dbReference type="VEuPathDB" id="AmoebaDB:DICPUDRAFT_146570"/>
<protein>
    <submittedName>
        <fullName evidence="1">Uncharacterized protein</fullName>
    </submittedName>
</protein>
<accession>F0Z6B0</accession>
<proteinExistence type="predicted"/>
<dbReference type="RefSeq" id="XP_003282908.1">
    <property type="nucleotide sequence ID" value="XM_003282860.1"/>
</dbReference>
<organism evidence="1 2">
    <name type="scientific">Dictyostelium purpureum</name>
    <name type="common">Slime mold</name>
    <dbReference type="NCBI Taxonomy" id="5786"/>
    <lineage>
        <taxon>Eukaryota</taxon>
        <taxon>Amoebozoa</taxon>
        <taxon>Evosea</taxon>
        <taxon>Eumycetozoa</taxon>
        <taxon>Dictyostelia</taxon>
        <taxon>Dictyosteliales</taxon>
        <taxon>Dictyosteliaceae</taxon>
        <taxon>Dictyostelium</taxon>
    </lineage>
</organism>
<dbReference type="KEGG" id="dpp:DICPUDRAFT_146570"/>
<dbReference type="EMBL" id="GL870941">
    <property type="protein sequence ID" value="EGC40572.1"/>
    <property type="molecule type" value="Genomic_DNA"/>
</dbReference>
<dbReference type="InParanoid" id="F0Z6B0"/>
<gene>
    <name evidence="1" type="ORF">DICPUDRAFT_146570</name>
</gene>
<sequence length="75" mass="9139">MLSLEERLKIKKEEEKEIEQIKTSVLSKVRKEKTFFDYVKFYFLKMEAETGLYFGTTFEKYVYGNCHIISYIYNK</sequence>
<dbReference type="AlphaFoldDB" id="F0Z6B0"/>
<evidence type="ECO:0000313" key="1">
    <source>
        <dbReference type="EMBL" id="EGC40572.1"/>
    </source>
</evidence>
<dbReference type="OrthoDB" id="10599416at2759"/>
<dbReference type="Proteomes" id="UP000001064">
    <property type="component" value="Unassembled WGS sequence"/>
</dbReference>
<evidence type="ECO:0000313" key="2">
    <source>
        <dbReference type="Proteomes" id="UP000001064"/>
    </source>
</evidence>
<dbReference type="GeneID" id="10503301"/>
<keyword evidence="2" id="KW-1185">Reference proteome</keyword>
<reference evidence="2" key="1">
    <citation type="journal article" date="2011" name="Genome Biol.">
        <title>Comparative genomics of the social amoebae Dictyostelium discoideum and Dictyostelium purpureum.</title>
        <authorList>
            <consortium name="US DOE Joint Genome Institute (JGI-PGF)"/>
            <person name="Sucgang R."/>
            <person name="Kuo A."/>
            <person name="Tian X."/>
            <person name="Salerno W."/>
            <person name="Parikh A."/>
            <person name="Feasley C.L."/>
            <person name="Dalin E."/>
            <person name="Tu H."/>
            <person name="Huang E."/>
            <person name="Barry K."/>
            <person name="Lindquist E."/>
            <person name="Shapiro H."/>
            <person name="Bruce D."/>
            <person name="Schmutz J."/>
            <person name="Salamov A."/>
            <person name="Fey P."/>
            <person name="Gaudet P."/>
            <person name="Anjard C."/>
            <person name="Babu M.M."/>
            <person name="Basu S."/>
            <person name="Bushmanova Y."/>
            <person name="van der Wel H."/>
            <person name="Katoh-Kurasawa M."/>
            <person name="Dinh C."/>
            <person name="Coutinho P.M."/>
            <person name="Saito T."/>
            <person name="Elias M."/>
            <person name="Schaap P."/>
            <person name="Kay R.R."/>
            <person name="Henrissat B."/>
            <person name="Eichinger L."/>
            <person name="Rivero F."/>
            <person name="Putnam N.H."/>
            <person name="West C.M."/>
            <person name="Loomis W.F."/>
            <person name="Chisholm R.L."/>
            <person name="Shaulsky G."/>
            <person name="Strassmann J.E."/>
            <person name="Queller D.C."/>
            <person name="Kuspa A."/>
            <person name="Grigoriev I.V."/>
        </authorList>
    </citation>
    <scope>NUCLEOTIDE SEQUENCE [LARGE SCALE GENOMIC DNA]</scope>
    <source>
        <strain evidence="2">QSDP1</strain>
    </source>
</reference>
<name>F0Z6B0_DICPU</name>